<protein>
    <submittedName>
        <fullName evidence="1">Uncharacterized protein</fullName>
    </submittedName>
</protein>
<dbReference type="EMBL" id="UINC01111641">
    <property type="protein sequence ID" value="SVC80006.1"/>
    <property type="molecule type" value="Genomic_DNA"/>
</dbReference>
<feature type="non-terminal residue" evidence="1">
    <location>
        <position position="1"/>
    </location>
</feature>
<gene>
    <name evidence="1" type="ORF">METZ01_LOCUS332860</name>
</gene>
<dbReference type="AlphaFoldDB" id="A0A382Q3L2"/>
<accession>A0A382Q3L2</accession>
<sequence>PIEGVNPKFENFRNIVNNAHKQNYAIYKVLYIPKLESLDSAAIDLTFKNNSESNRLSYKAMGIVITPELGATI</sequence>
<proteinExistence type="predicted"/>
<organism evidence="1">
    <name type="scientific">marine metagenome</name>
    <dbReference type="NCBI Taxonomy" id="408172"/>
    <lineage>
        <taxon>unclassified sequences</taxon>
        <taxon>metagenomes</taxon>
        <taxon>ecological metagenomes</taxon>
    </lineage>
</organism>
<name>A0A382Q3L2_9ZZZZ</name>
<evidence type="ECO:0000313" key="1">
    <source>
        <dbReference type="EMBL" id="SVC80006.1"/>
    </source>
</evidence>
<reference evidence="1" key="1">
    <citation type="submission" date="2018-05" db="EMBL/GenBank/DDBJ databases">
        <authorList>
            <person name="Lanie J.A."/>
            <person name="Ng W.-L."/>
            <person name="Kazmierczak K.M."/>
            <person name="Andrzejewski T.M."/>
            <person name="Davidsen T.M."/>
            <person name="Wayne K.J."/>
            <person name="Tettelin H."/>
            <person name="Glass J.I."/>
            <person name="Rusch D."/>
            <person name="Podicherti R."/>
            <person name="Tsui H.-C.T."/>
            <person name="Winkler M.E."/>
        </authorList>
    </citation>
    <scope>NUCLEOTIDE SEQUENCE</scope>
</reference>